<sequence length="161" mass="18471">MQSYNERLRFKKVVEVPSDLIPKIRVSVPHCSHPNNACAAKFESHADRTFRHLRSPRRAISESTIPFSSCSEIFPSAHDANLCWSLKKQTLDIICATQTFFPSHVILFPSQINRIASQHLDIIATRNLSIVYRATHFRIVQLNSCAGRPEWRYSAQHLSAW</sequence>
<name>A0A1Y1Z4W0_9PLEO</name>
<dbReference type="AlphaFoldDB" id="A0A1Y1Z4W0"/>
<comment type="caution">
    <text evidence="1">The sequence shown here is derived from an EMBL/GenBank/DDBJ whole genome shotgun (WGS) entry which is preliminary data.</text>
</comment>
<evidence type="ECO:0000313" key="2">
    <source>
        <dbReference type="Proteomes" id="UP000193144"/>
    </source>
</evidence>
<keyword evidence="2" id="KW-1185">Reference proteome</keyword>
<accession>A0A1Y1Z4W0</accession>
<protein>
    <submittedName>
        <fullName evidence="1">Uncharacterized protein</fullName>
    </submittedName>
</protein>
<dbReference type="Proteomes" id="UP000193144">
    <property type="component" value="Unassembled WGS sequence"/>
</dbReference>
<organism evidence="1 2">
    <name type="scientific">Clohesyomyces aquaticus</name>
    <dbReference type="NCBI Taxonomy" id="1231657"/>
    <lineage>
        <taxon>Eukaryota</taxon>
        <taxon>Fungi</taxon>
        <taxon>Dikarya</taxon>
        <taxon>Ascomycota</taxon>
        <taxon>Pezizomycotina</taxon>
        <taxon>Dothideomycetes</taxon>
        <taxon>Pleosporomycetidae</taxon>
        <taxon>Pleosporales</taxon>
        <taxon>Lindgomycetaceae</taxon>
        <taxon>Clohesyomyces</taxon>
    </lineage>
</organism>
<proteinExistence type="predicted"/>
<evidence type="ECO:0000313" key="1">
    <source>
        <dbReference type="EMBL" id="ORY05290.1"/>
    </source>
</evidence>
<reference evidence="1 2" key="1">
    <citation type="submission" date="2016-07" db="EMBL/GenBank/DDBJ databases">
        <title>Pervasive Adenine N6-methylation of Active Genes in Fungi.</title>
        <authorList>
            <consortium name="DOE Joint Genome Institute"/>
            <person name="Mondo S.J."/>
            <person name="Dannebaum R.O."/>
            <person name="Kuo R.C."/>
            <person name="Labutti K."/>
            <person name="Haridas S."/>
            <person name="Kuo A."/>
            <person name="Salamov A."/>
            <person name="Ahrendt S.R."/>
            <person name="Lipzen A."/>
            <person name="Sullivan W."/>
            <person name="Andreopoulos W.B."/>
            <person name="Clum A."/>
            <person name="Lindquist E."/>
            <person name="Daum C."/>
            <person name="Ramamoorthy G.K."/>
            <person name="Gryganskyi A."/>
            <person name="Culley D."/>
            <person name="Magnuson J.K."/>
            <person name="James T.Y."/>
            <person name="O'Malley M.A."/>
            <person name="Stajich J.E."/>
            <person name="Spatafora J.W."/>
            <person name="Visel A."/>
            <person name="Grigoriev I.V."/>
        </authorList>
    </citation>
    <scope>NUCLEOTIDE SEQUENCE [LARGE SCALE GENOMIC DNA]</scope>
    <source>
        <strain evidence="1 2">CBS 115471</strain>
    </source>
</reference>
<gene>
    <name evidence="1" type="ORF">BCR34DRAFT_48110</name>
</gene>
<dbReference type="EMBL" id="MCFA01000127">
    <property type="protein sequence ID" value="ORY05290.1"/>
    <property type="molecule type" value="Genomic_DNA"/>
</dbReference>